<feature type="transmembrane region" description="Helical" evidence="1">
    <location>
        <begin position="28"/>
        <end position="45"/>
    </location>
</feature>
<organism evidence="2 3">
    <name type="scientific">Limnospira platensis NIES-46</name>
    <dbReference type="NCBI Taxonomy" id="1236695"/>
    <lineage>
        <taxon>Bacteria</taxon>
        <taxon>Bacillati</taxon>
        <taxon>Cyanobacteriota</taxon>
        <taxon>Cyanophyceae</taxon>
        <taxon>Oscillatoriophycideae</taxon>
        <taxon>Oscillatoriales</taxon>
        <taxon>Sirenicapillariaceae</taxon>
        <taxon>Limnospira</taxon>
    </lineage>
</organism>
<dbReference type="GeneID" id="301685811"/>
<sequence length="46" mass="5330">MYTINKDKQQPKIYFTQPAATLKPQRDYLLHSAVAIFLIVSVLVCY</sequence>
<reference evidence="2 3" key="1">
    <citation type="journal article" date="2019" name="J Genomics">
        <title>The Draft Genome of a Hydrogen-producing Cyanobacterium, Arthrospira platensis NIES-46.</title>
        <authorList>
            <person name="Suzuki S."/>
            <person name="Yamaguchi H."/>
            <person name="Kawachi M."/>
        </authorList>
    </citation>
    <scope>NUCLEOTIDE SEQUENCE [LARGE SCALE GENOMIC DNA]</scope>
    <source>
        <strain evidence="2 3">NIES-46</strain>
    </source>
</reference>
<keyword evidence="1" id="KW-1133">Transmembrane helix</keyword>
<keyword evidence="1" id="KW-0812">Transmembrane</keyword>
<comment type="caution">
    <text evidence="2">The sequence shown here is derived from an EMBL/GenBank/DDBJ whole genome shotgun (WGS) entry which is preliminary data.</text>
</comment>
<dbReference type="EMBL" id="BIMW01000080">
    <property type="protein sequence ID" value="GCE93857.1"/>
    <property type="molecule type" value="Genomic_DNA"/>
</dbReference>
<dbReference type="Proteomes" id="UP000326169">
    <property type="component" value="Unassembled WGS sequence"/>
</dbReference>
<accession>A0A5M3T4R7</accession>
<evidence type="ECO:0000313" key="2">
    <source>
        <dbReference type="EMBL" id="GCE93857.1"/>
    </source>
</evidence>
<evidence type="ECO:0000313" key="3">
    <source>
        <dbReference type="Proteomes" id="UP000326169"/>
    </source>
</evidence>
<protein>
    <submittedName>
        <fullName evidence="2">Uncharacterized protein</fullName>
    </submittedName>
</protein>
<keyword evidence="3" id="KW-1185">Reference proteome</keyword>
<keyword evidence="1" id="KW-0472">Membrane</keyword>
<evidence type="ECO:0000256" key="1">
    <source>
        <dbReference type="SAM" id="Phobius"/>
    </source>
</evidence>
<proteinExistence type="predicted"/>
<dbReference type="RefSeq" id="WP_167538959.1">
    <property type="nucleotide sequence ID" value="NZ_BIMW01000080.1"/>
</dbReference>
<name>A0A5M3T4R7_LIMPL</name>
<gene>
    <name evidence="2" type="ORF">NIES46_19090</name>
</gene>